<dbReference type="EMBL" id="CP000817">
    <property type="protein sequence ID" value="ACA39900.1"/>
    <property type="molecule type" value="Genomic_DNA"/>
</dbReference>
<evidence type="ECO:0000313" key="2">
    <source>
        <dbReference type="Proteomes" id="UP000002164"/>
    </source>
</evidence>
<protein>
    <submittedName>
        <fullName evidence="1">Uncharacterized protein</fullName>
    </submittedName>
</protein>
<dbReference type="EnsemblBacteria" id="ACA39900">
    <property type="protein sequence ID" value="ACA39900"/>
    <property type="gene ID" value="Bsph_2341"/>
</dbReference>
<dbReference type="AlphaFoldDB" id="B1HWR5"/>
<dbReference type="Proteomes" id="UP000002164">
    <property type="component" value="Chromosome"/>
</dbReference>
<dbReference type="KEGG" id="lsp:Bsph_2341"/>
<reference evidence="1 2" key="1">
    <citation type="journal article" date="2008" name="J. Bacteriol.">
        <title>Complete genome sequence of the mosquitocidal bacterium Bacillus sphaericus C3-41 and comparison with those of closely related Bacillus species.</title>
        <authorList>
            <person name="Hu X."/>
            <person name="Fan W."/>
            <person name="Han B."/>
            <person name="Liu H."/>
            <person name="Zheng D."/>
            <person name="Li Q."/>
            <person name="Dong W."/>
            <person name="Yan J."/>
            <person name="Gao M."/>
            <person name="Berry C."/>
            <person name="Yuan Z."/>
        </authorList>
    </citation>
    <scope>NUCLEOTIDE SEQUENCE [LARGE SCALE GENOMIC DNA]</scope>
    <source>
        <strain evidence="1 2">C3-41</strain>
    </source>
</reference>
<organism evidence="1 2">
    <name type="scientific">Lysinibacillus sphaericus (strain C3-41)</name>
    <dbReference type="NCBI Taxonomy" id="444177"/>
    <lineage>
        <taxon>Bacteria</taxon>
        <taxon>Bacillati</taxon>
        <taxon>Bacillota</taxon>
        <taxon>Bacilli</taxon>
        <taxon>Bacillales</taxon>
        <taxon>Bacillaceae</taxon>
        <taxon>Lysinibacillus</taxon>
    </lineage>
</organism>
<sequence>MTYPKLAQYIVEDMRLLMVGRVSILNKKMMNEKLKRQTKKEKLGRTD</sequence>
<gene>
    <name evidence="1" type="ordered locus">Bsph_2341</name>
</gene>
<evidence type="ECO:0000313" key="1">
    <source>
        <dbReference type="EMBL" id="ACA39900.1"/>
    </source>
</evidence>
<proteinExistence type="predicted"/>
<name>B1HWR5_LYSSC</name>
<accession>B1HWR5</accession>
<dbReference type="HOGENOM" id="CLU_3169911_0_0_9"/>